<organism evidence="9 10">
    <name type="scientific">Sesamum angolense</name>
    <dbReference type="NCBI Taxonomy" id="2727404"/>
    <lineage>
        <taxon>Eukaryota</taxon>
        <taxon>Viridiplantae</taxon>
        <taxon>Streptophyta</taxon>
        <taxon>Embryophyta</taxon>
        <taxon>Tracheophyta</taxon>
        <taxon>Spermatophyta</taxon>
        <taxon>Magnoliopsida</taxon>
        <taxon>eudicotyledons</taxon>
        <taxon>Gunneridae</taxon>
        <taxon>Pentapetalae</taxon>
        <taxon>asterids</taxon>
        <taxon>lamiids</taxon>
        <taxon>Lamiales</taxon>
        <taxon>Pedaliaceae</taxon>
        <taxon>Sesamum</taxon>
    </lineage>
</organism>
<keyword evidence="5" id="KW-0804">Transcription</keyword>
<dbReference type="FunFam" id="3.30.730.10:FF:000001">
    <property type="entry name" value="Ethylene-responsive transcription factor 2"/>
    <property type="match status" value="1"/>
</dbReference>
<keyword evidence="6" id="KW-0539">Nucleus</keyword>
<reference evidence="9" key="2">
    <citation type="journal article" date="2024" name="Plant">
        <title>Genomic evolution and insights into agronomic trait innovations of Sesamum species.</title>
        <authorList>
            <person name="Miao H."/>
            <person name="Wang L."/>
            <person name="Qu L."/>
            <person name="Liu H."/>
            <person name="Sun Y."/>
            <person name="Le M."/>
            <person name="Wang Q."/>
            <person name="Wei S."/>
            <person name="Zheng Y."/>
            <person name="Lin W."/>
            <person name="Duan Y."/>
            <person name="Cao H."/>
            <person name="Xiong S."/>
            <person name="Wang X."/>
            <person name="Wei L."/>
            <person name="Li C."/>
            <person name="Ma Q."/>
            <person name="Ju M."/>
            <person name="Zhao R."/>
            <person name="Li G."/>
            <person name="Mu C."/>
            <person name="Tian Q."/>
            <person name="Mei H."/>
            <person name="Zhang T."/>
            <person name="Gao T."/>
            <person name="Zhang H."/>
        </authorList>
    </citation>
    <scope>NUCLEOTIDE SEQUENCE</scope>
    <source>
        <strain evidence="9">K16</strain>
    </source>
</reference>
<proteinExistence type="predicted"/>
<dbReference type="SMART" id="SM00380">
    <property type="entry name" value="AP2"/>
    <property type="match status" value="1"/>
</dbReference>
<dbReference type="InterPro" id="IPR050913">
    <property type="entry name" value="AP2/ERF_ERF"/>
</dbReference>
<feature type="compositionally biased region" description="Polar residues" evidence="7">
    <location>
        <begin position="71"/>
        <end position="85"/>
    </location>
</feature>
<evidence type="ECO:0000256" key="7">
    <source>
        <dbReference type="SAM" id="MobiDB-lite"/>
    </source>
</evidence>
<accession>A0AAE1XGG3</accession>
<evidence type="ECO:0000256" key="2">
    <source>
        <dbReference type="ARBA" id="ARBA00022821"/>
    </source>
</evidence>
<feature type="region of interest" description="Disordered" evidence="7">
    <location>
        <begin position="1"/>
        <end position="31"/>
    </location>
</feature>
<dbReference type="GO" id="GO:0005634">
    <property type="term" value="C:nucleus"/>
    <property type="evidence" value="ECO:0007669"/>
    <property type="project" value="UniProtKB-SubCell"/>
</dbReference>
<dbReference type="AlphaFoldDB" id="A0AAE1XGG3"/>
<gene>
    <name evidence="9" type="ORF">Sango_0220600</name>
</gene>
<feature type="region of interest" description="Disordered" evidence="7">
    <location>
        <begin position="71"/>
        <end position="120"/>
    </location>
</feature>
<dbReference type="GO" id="GO:0006952">
    <property type="term" value="P:defense response"/>
    <property type="evidence" value="ECO:0007669"/>
    <property type="project" value="UniProtKB-KW"/>
</dbReference>
<dbReference type="GO" id="GO:0003700">
    <property type="term" value="F:DNA-binding transcription factor activity"/>
    <property type="evidence" value="ECO:0007669"/>
    <property type="project" value="InterPro"/>
</dbReference>
<dbReference type="SUPFAM" id="SSF54171">
    <property type="entry name" value="DNA-binding domain"/>
    <property type="match status" value="1"/>
</dbReference>
<keyword evidence="10" id="KW-1185">Reference proteome</keyword>
<evidence type="ECO:0000256" key="6">
    <source>
        <dbReference type="ARBA" id="ARBA00023242"/>
    </source>
</evidence>
<evidence type="ECO:0000256" key="4">
    <source>
        <dbReference type="ARBA" id="ARBA00023125"/>
    </source>
</evidence>
<dbReference type="PANTHER" id="PTHR31194">
    <property type="entry name" value="SHN SHINE , DNA BINDING / TRANSCRIPTION FACTOR"/>
    <property type="match status" value="1"/>
</dbReference>
<evidence type="ECO:0000313" key="10">
    <source>
        <dbReference type="Proteomes" id="UP001289374"/>
    </source>
</evidence>
<dbReference type="PRINTS" id="PR00367">
    <property type="entry name" value="ETHRSPELEMNT"/>
</dbReference>
<comment type="subcellular location">
    <subcellularLocation>
        <location evidence="1">Nucleus</location>
    </subcellularLocation>
</comment>
<keyword evidence="3" id="KW-0805">Transcription regulation</keyword>
<dbReference type="Gene3D" id="3.30.730.10">
    <property type="entry name" value="AP2/ERF domain"/>
    <property type="match status" value="1"/>
</dbReference>
<comment type="caution">
    <text evidence="9">The sequence shown here is derived from an EMBL/GenBank/DDBJ whole genome shotgun (WGS) entry which is preliminary data.</text>
</comment>
<evidence type="ECO:0000256" key="3">
    <source>
        <dbReference type="ARBA" id="ARBA00023015"/>
    </source>
</evidence>
<dbReference type="InterPro" id="IPR001471">
    <property type="entry name" value="AP2/ERF_dom"/>
</dbReference>
<evidence type="ECO:0000259" key="8">
    <source>
        <dbReference type="PROSITE" id="PS51032"/>
    </source>
</evidence>
<protein>
    <submittedName>
        <fullName evidence="9">Ethylene-responsive transcription factor C</fullName>
    </submittedName>
</protein>
<dbReference type="Proteomes" id="UP001289374">
    <property type="component" value="Unassembled WGS sequence"/>
</dbReference>
<keyword evidence="2" id="KW-0611">Plant defense</keyword>
<feature type="domain" description="AP2/ERF" evidence="8">
    <location>
        <begin position="115"/>
        <end position="172"/>
    </location>
</feature>
<dbReference type="EMBL" id="JACGWL010000001">
    <property type="protein sequence ID" value="KAK4411476.1"/>
    <property type="molecule type" value="Genomic_DNA"/>
</dbReference>
<name>A0AAE1XGG3_9LAMI</name>
<dbReference type="PANTHER" id="PTHR31194:SF140">
    <property type="entry name" value="ETHYLENE-RESPONSIVE TRANSCRIPTION FACTOR CRF2"/>
    <property type="match status" value="1"/>
</dbReference>
<evidence type="ECO:0000256" key="5">
    <source>
        <dbReference type="ARBA" id="ARBA00023163"/>
    </source>
</evidence>
<keyword evidence="4" id="KW-0238">DNA-binding</keyword>
<dbReference type="InterPro" id="IPR016177">
    <property type="entry name" value="DNA-bd_dom_sf"/>
</dbReference>
<dbReference type="PROSITE" id="PS51032">
    <property type="entry name" value="AP2_ERF"/>
    <property type="match status" value="1"/>
</dbReference>
<dbReference type="GO" id="GO:0003677">
    <property type="term" value="F:DNA binding"/>
    <property type="evidence" value="ECO:0007669"/>
    <property type="project" value="UniProtKB-KW"/>
</dbReference>
<sequence>MTTNIKHSVHTTITTKLVSSPSPRPLTSNTMPSLVRISLTDGDATDSSGDECERVIRKHVHEIRIQMETVLTNKTHVHHQTTTANRVKKKKRPASQRPAPPNPAADHPLEGKGKKFRGVRQRPWGKWAAEIRDPARRTRVWLGTYDTAEEAAMVYDRAAIQIRGPDAMTNFIKPPERVAPAPDAEVEVEAEAAVASVSGDDSGKEESCENLCSPTSVLRFSTNGGKVRSEFKSIEEDMENQRSQVTKSSSCSLVEVEPMVGNEGDLLMDDCLPLDQCFLKDYFDFRSPPPMIYDEICVPDKLLEEDVAIDFGDDFGSLTWDVNDLLDDQF</sequence>
<reference evidence="9" key="1">
    <citation type="submission" date="2020-06" db="EMBL/GenBank/DDBJ databases">
        <authorList>
            <person name="Li T."/>
            <person name="Hu X."/>
            <person name="Zhang T."/>
            <person name="Song X."/>
            <person name="Zhang H."/>
            <person name="Dai N."/>
            <person name="Sheng W."/>
            <person name="Hou X."/>
            <person name="Wei L."/>
        </authorList>
    </citation>
    <scope>NUCLEOTIDE SEQUENCE</scope>
    <source>
        <strain evidence="9">K16</strain>
        <tissue evidence="9">Leaf</tissue>
    </source>
</reference>
<dbReference type="InterPro" id="IPR036955">
    <property type="entry name" value="AP2/ERF_dom_sf"/>
</dbReference>
<dbReference type="CDD" id="cd00018">
    <property type="entry name" value="AP2"/>
    <property type="match status" value="1"/>
</dbReference>
<evidence type="ECO:0000313" key="9">
    <source>
        <dbReference type="EMBL" id="KAK4411476.1"/>
    </source>
</evidence>
<dbReference type="Pfam" id="PF00847">
    <property type="entry name" value="AP2"/>
    <property type="match status" value="1"/>
</dbReference>
<evidence type="ECO:0000256" key="1">
    <source>
        <dbReference type="ARBA" id="ARBA00004123"/>
    </source>
</evidence>